<evidence type="ECO:0000313" key="2">
    <source>
        <dbReference type="Proteomes" id="UP000887013"/>
    </source>
</evidence>
<dbReference type="Proteomes" id="UP000887013">
    <property type="component" value="Unassembled WGS sequence"/>
</dbReference>
<organism evidence="1 2">
    <name type="scientific">Nephila pilipes</name>
    <name type="common">Giant wood spider</name>
    <name type="synonym">Nephila maculata</name>
    <dbReference type="NCBI Taxonomy" id="299642"/>
    <lineage>
        <taxon>Eukaryota</taxon>
        <taxon>Metazoa</taxon>
        <taxon>Ecdysozoa</taxon>
        <taxon>Arthropoda</taxon>
        <taxon>Chelicerata</taxon>
        <taxon>Arachnida</taxon>
        <taxon>Araneae</taxon>
        <taxon>Araneomorphae</taxon>
        <taxon>Entelegynae</taxon>
        <taxon>Araneoidea</taxon>
        <taxon>Nephilidae</taxon>
        <taxon>Nephila</taxon>
    </lineage>
</organism>
<dbReference type="EMBL" id="BMAW01028255">
    <property type="protein sequence ID" value="GFU06577.1"/>
    <property type="molecule type" value="Genomic_DNA"/>
</dbReference>
<keyword evidence="2" id="KW-1185">Reference proteome</keyword>
<sequence>MLLLFISVSSQASQVHDVVHSQKVNNQLWVHTKVLFCEIQALKNMLWRSLAARVQNAGRGNSVIIIVRQDSKVFTSETGNSSLFFCATPKGERTTGAFSLLPVMNIRNI</sequence>
<dbReference type="AlphaFoldDB" id="A0A8X6QCH0"/>
<gene>
    <name evidence="1" type="ORF">NPIL_592551</name>
</gene>
<name>A0A8X6QCH0_NEPPI</name>
<evidence type="ECO:0000313" key="1">
    <source>
        <dbReference type="EMBL" id="GFU06577.1"/>
    </source>
</evidence>
<reference evidence="1" key="1">
    <citation type="submission" date="2020-08" db="EMBL/GenBank/DDBJ databases">
        <title>Multicomponent nature underlies the extraordinary mechanical properties of spider dragline silk.</title>
        <authorList>
            <person name="Kono N."/>
            <person name="Nakamura H."/>
            <person name="Mori M."/>
            <person name="Yoshida Y."/>
            <person name="Ohtoshi R."/>
            <person name="Malay A.D."/>
            <person name="Moran D.A.P."/>
            <person name="Tomita M."/>
            <person name="Numata K."/>
            <person name="Arakawa K."/>
        </authorList>
    </citation>
    <scope>NUCLEOTIDE SEQUENCE</scope>
</reference>
<accession>A0A8X6QCH0</accession>
<comment type="caution">
    <text evidence="1">The sequence shown here is derived from an EMBL/GenBank/DDBJ whole genome shotgun (WGS) entry which is preliminary data.</text>
</comment>
<proteinExistence type="predicted"/>
<protein>
    <submittedName>
        <fullName evidence="1">Uncharacterized protein</fullName>
    </submittedName>
</protein>